<protein>
    <submittedName>
        <fullName evidence="5">Glycoside hydrolase family 1 protein</fullName>
    </submittedName>
</protein>
<dbReference type="InterPro" id="IPR001360">
    <property type="entry name" value="Glyco_hydro_1"/>
</dbReference>
<dbReference type="GO" id="GO:0005829">
    <property type="term" value="C:cytosol"/>
    <property type="evidence" value="ECO:0007669"/>
    <property type="project" value="TreeGrafter"/>
</dbReference>
<keyword evidence="3" id="KW-0326">Glycosidase</keyword>
<evidence type="ECO:0000256" key="4">
    <source>
        <dbReference type="RuleBase" id="RU003690"/>
    </source>
</evidence>
<reference evidence="5 6" key="1">
    <citation type="submission" date="2019-01" db="EMBL/GenBank/DDBJ databases">
        <title>Bacillus sp. M5HDSG1-1, whole genome shotgun sequence.</title>
        <authorList>
            <person name="Tuo L."/>
        </authorList>
    </citation>
    <scope>NUCLEOTIDE SEQUENCE [LARGE SCALE GENOMIC DNA]</scope>
    <source>
        <strain evidence="5 6">M5HDSG1-1</strain>
    </source>
</reference>
<dbReference type="InterPro" id="IPR017853">
    <property type="entry name" value="GH"/>
</dbReference>
<accession>A0A3S2TWX1</accession>
<evidence type="ECO:0000313" key="5">
    <source>
        <dbReference type="EMBL" id="RVT62422.1"/>
    </source>
</evidence>
<dbReference type="AlphaFoldDB" id="A0A3S2TWX1"/>
<name>A0A3S2TWX1_9BACI</name>
<keyword evidence="6" id="KW-1185">Reference proteome</keyword>
<sequence length="462" mass="54758">MNKIQFPKDFLWGTASSGPQSEGYKHKKNDSIWDYWYKKEPERFYNQVGPETTSNVYEQYAEDVSIMKELNLNSFRTSIQWSRLIKDFETGEVDQEAAQFYNRYIDEMIANGIEPMMNLFHFDMPYELEQKYGGFKSRHVVDLYVKFAEAAFELFGDRVKYWISFNEPVAYTKGAYWHNLIYPNEMSMQSYVQANYHILLAHSLIVSAYRKGNYSGEIGIVVDLLPPIPRSENPADVEAGRIADLFINLIFMDPCVRGEYDQDYLNILKKHDCMFHYHIEDLEAIKENTVDFIGINYYQPMRVKARDSMPNPFSPFTPEWYYEPYEMPNRRMNEYRGWEIYPKALYDIAMRVKNEYGNIKWYVSENGMGVQGEERFKNKDGFIEDDYRIDFIKEHLGWLAKAIDEGSNCFGYHLWTFVDNWSWTNAYKNRYGLVSLNLNNTERTIKKSGNWIKEAIKNNDFS</sequence>
<dbReference type="GO" id="GO:0008422">
    <property type="term" value="F:beta-glucosidase activity"/>
    <property type="evidence" value="ECO:0007669"/>
    <property type="project" value="TreeGrafter"/>
</dbReference>
<dbReference type="Gene3D" id="3.20.20.80">
    <property type="entry name" value="Glycosidases"/>
    <property type="match status" value="1"/>
</dbReference>
<evidence type="ECO:0000256" key="3">
    <source>
        <dbReference type="ARBA" id="ARBA00023295"/>
    </source>
</evidence>
<comment type="similarity">
    <text evidence="1 4">Belongs to the glycosyl hydrolase 1 family.</text>
</comment>
<comment type="caution">
    <text evidence="5">The sequence shown here is derived from an EMBL/GenBank/DDBJ whole genome shotgun (WGS) entry which is preliminary data.</text>
</comment>
<proteinExistence type="inferred from homology"/>
<dbReference type="RefSeq" id="WP_127738373.1">
    <property type="nucleotide sequence ID" value="NZ_CP196003.1"/>
</dbReference>
<evidence type="ECO:0000256" key="2">
    <source>
        <dbReference type="ARBA" id="ARBA00022801"/>
    </source>
</evidence>
<dbReference type="PANTHER" id="PTHR10353:SF139">
    <property type="entry name" value="6-PHOSPHO-BETA-GLUCOSIDASE GMUD"/>
    <property type="match status" value="1"/>
</dbReference>
<keyword evidence="2 5" id="KW-0378">Hydrolase</keyword>
<dbReference type="GO" id="GO:0016052">
    <property type="term" value="P:carbohydrate catabolic process"/>
    <property type="evidence" value="ECO:0007669"/>
    <property type="project" value="TreeGrafter"/>
</dbReference>
<dbReference type="SUPFAM" id="SSF51445">
    <property type="entry name" value="(Trans)glycosidases"/>
    <property type="match status" value="1"/>
</dbReference>
<evidence type="ECO:0000313" key="6">
    <source>
        <dbReference type="Proteomes" id="UP000288024"/>
    </source>
</evidence>
<dbReference type="EMBL" id="RZTZ01000004">
    <property type="protein sequence ID" value="RVT62422.1"/>
    <property type="molecule type" value="Genomic_DNA"/>
</dbReference>
<gene>
    <name evidence="5" type="ORF">EM808_11535</name>
</gene>
<dbReference type="PANTHER" id="PTHR10353">
    <property type="entry name" value="GLYCOSYL HYDROLASE"/>
    <property type="match status" value="1"/>
</dbReference>
<evidence type="ECO:0000256" key="1">
    <source>
        <dbReference type="ARBA" id="ARBA00010838"/>
    </source>
</evidence>
<dbReference type="Proteomes" id="UP000288024">
    <property type="component" value="Unassembled WGS sequence"/>
</dbReference>
<dbReference type="PRINTS" id="PR00131">
    <property type="entry name" value="GLHYDRLASE1"/>
</dbReference>
<dbReference type="Pfam" id="PF00232">
    <property type="entry name" value="Glyco_hydro_1"/>
    <property type="match status" value="1"/>
</dbReference>
<organism evidence="5 6">
    <name type="scientific">Niallia taxi</name>
    <dbReference type="NCBI Taxonomy" id="2499688"/>
    <lineage>
        <taxon>Bacteria</taxon>
        <taxon>Bacillati</taxon>
        <taxon>Bacillota</taxon>
        <taxon>Bacilli</taxon>
        <taxon>Bacillales</taxon>
        <taxon>Bacillaceae</taxon>
        <taxon>Niallia</taxon>
    </lineage>
</organism>
<dbReference type="FunFam" id="3.20.20.80:FF:000004">
    <property type="entry name" value="Beta-glucosidase 6-phospho-beta-glucosidase"/>
    <property type="match status" value="1"/>
</dbReference>